<evidence type="ECO:0000313" key="1">
    <source>
        <dbReference type="EMBL" id="MBB5560623.1"/>
    </source>
</evidence>
<accession>A0A7W8UMI0</accession>
<dbReference type="EMBL" id="JACHBC010000004">
    <property type="protein sequence ID" value="MBB5560623.1"/>
    <property type="molecule type" value="Genomic_DNA"/>
</dbReference>
<sequence>MAELLRFPIKSDGGVRRGDPILAAVDNFRAAMEDYNSNAPMHSDELANAYAAASYAGPLLVIQEWKAPARTREGAIAALRLAKKADEEGDYSIVGPMLAAALAFLETED</sequence>
<gene>
    <name evidence="1" type="ORF">GGI59_002285</name>
</gene>
<keyword evidence="2" id="KW-1185">Reference proteome</keyword>
<reference evidence="1 2" key="1">
    <citation type="submission" date="2020-08" db="EMBL/GenBank/DDBJ databases">
        <title>Genomic Encyclopedia of Type Strains, Phase IV (KMG-V): Genome sequencing to study the core and pangenomes of soil and plant-associated prokaryotes.</title>
        <authorList>
            <person name="Whitman W."/>
        </authorList>
    </citation>
    <scope>NUCLEOTIDE SEQUENCE [LARGE SCALE GENOMIC DNA]</scope>
    <source>
        <strain evidence="1 2">SEMIA 4034</strain>
    </source>
</reference>
<dbReference type="AlphaFoldDB" id="A0A7W8UMI0"/>
<name>A0A7W8UMI0_9HYPH</name>
<comment type="caution">
    <text evidence="1">The sequence shown here is derived from an EMBL/GenBank/DDBJ whole genome shotgun (WGS) entry which is preliminary data.</text>
</comment>
<protein>
    <submittedName>
        <fullName evidence="1">Uncharacterized protein</fullName>
    </submittedName>
</protein>
<evidence type="ECO:0000313" key="2">
    <source>
        <dbReference type="Proteomes" id="UP000528824"/>
    </source>
</evidence>
<proteinExistence type="predicted"/>
<dbReference type="RefSeq" id="WP_183916084.1">
    <property type="nucleotide sequence ID" value="NZ_JACHBB010000004.1"/>
</dbReference>
<dbReference type="Proteomes" id="UP000528824">
    <property type="component" value="Unassembled WGS sequence"/>
</dbReference>
<organism evidence="1 2">
    <name type="scientific">Rhizobium lentis</name>
    <dbReference type="NCBI Taxonomy" id="1138194"/>
    <lineage>
        <taxon>Bacteria</taxon>
        <taxon>Pseudomonadati</taxon>
        <taxon>Pseudomonadota</taxon>
        <taxon>Alphaproteobacteria</taxon>
        <taxon>Hyphomicrobiales</taxon>
        <taxon>Rhizobiaceae</taxon>
        <taxon>Rhizobium/Agrobacterium group</taxon>
        <taxon>Rhizobium</taxon>
    </lineage>
</organism>